<comment type="caution">
    <text evidence="2">The sequence shown here is derived from an EMBL/GenBank/DDBJ whole genome shotgun (WGS) entry which is preliminary data.</text>
</comment>
<gene>
    <name evidence="2" type="ORF">LMUR_08149</name>
</gene>
<sequence>MKRYRISRLSTIFISMVYTGILLAIMKGMKPFQDLNPATYIVVFLIVGSSFFFWGQEKLRKQYEEEKVEKDERYIMTRNLFSHYFFFTIAWLIPPVLAILSIYDMQQISLKSIAIVFSIGVVLYMVLIEVIKKKA</sequence>
<feature type="transmembrane region" description="Helical" evidence="1">
    <location>
        <begin position="9"/>
        <end position="26"/>
    </location>
</feature>
<evidence type="ECO:0000313" key="3">
    <source>
        <dbReference type="Proteomes" id="UP000019251"/>
    </source>
</evidence>
<keyword evidence="1" id="KW-1133">Transmembrane helix</keyword>
<accession>A0A829R4V3</accession>
<keyword evidence="1" id="KW-0812">Transmembrane</keyword>
<organism evidence="2 3">
    <name type="scientific">Listeria grayi FSL F6-1183</name>
    <dbReference type="NCBI Taxonomy" id="1265827"/>
    <lineage>
        <taxon>Bacteria</taxon>
        <taxon>Bacillati</taxon>
        <taxon>Bacillota</taxon>
        <taxon>Bacilli</taxon>
        <taxon>Bacillales</taxon>
        <taxon>Listeriaceae</taxon>
        <taxon>Listeria</taxon>
    </lineage>
</organism>
<evidence type="ECO:0000256" key="1">
    <source>
        <dbReference type="SAM" id="Phobius"/>
    </source>
</evidence>
<dbReference type="Proteomes" id="UP000019251">
    <property type="component" value="Unassembled WGS sequence"/>
</dbReference>
<feature type="transmembrane region" description="Helical" evidence="1">
    <location>
        <begin position="80"/>
        <end position="103"/>
    </location>
</feature>
<feature type="transmembrane region" description="Helical" evidence="1">
    <location>
        <begin position="38"/>
        <end position="55"/>
    </location>
</feature>
<protein>
    <submittedName>
        <fullName evidence="2">Uncharacterized protein</fullName>
    </submittedName>
</protein>
<dbReference type="RefSeq" id="WP_036106029.1">
    <property type="nucleotide sequence ID" value="NZ_AODG01000011.1"/>
</dbReference>
<dbReference type="EMBL" id="AODG01000011">
    <property type="protein sequence ID" value="EUJ27496.1"/>
    <property type="molecule type" value="Genomic_DNA"/>
</dbReference>
<name>A0A829R4V3_LISGR</name>
<keyword evidence="1" id="KW-0472">Membrane</keyword>
<dbReference type="AlphaFoldDB" id="A0A829R4V3"/>
<feature type="transmembrane region" description="Helical" evidence="1">
    <location>
        <begin position="109"/>
        <end position="131"/>
    </location>
</feature>
<proteinExistence type="predicted"/>
<reference evidence="2 3" key="1">
    <citation type="submission" date="2012-12" db="EMBL/GenBank/DDBJ databases">
        <title>Novel taxa of Listeriaceae from agricultural environments in the United States.</title>
        <authorList>
            <person name="den Bakker H.C."/>
            <person name="Allred A."/>
            <person name="Warchocki S."/>
            <person name="Wright E.M."/>
            <person name="Burrell A."/>
            <person name="Nightingale K.K."/>
            <person name="Kephart D."/>
            <person name="Wiedmann M."/>
        </authorList>
    </citation>
    <scope>NUCLEOTIDE SEQUENCE [LARGE SCALE GENOMIC DNA]</scope>
    <source>
        <strain evidence="2 3">FSL F6-1183</strain>
    </source>
</reference>
<evidence type="ECO:0000313" key="2">
    <source>
        <dbReference type="EMBL" id="EUJ27496.1"/>
    </source>
</evidence>